<sequence>MFVYGSRHLFAPRRPTLRDQSRQSPRSVSGPTSSGSFALSLIRGSPQRAIHGTVRLARRPASHPPDQRQGSAVTYVAFCVVSDIAVKKRFFNYRATLRVACSSGRSASSLWRSAPHGGSVRSVMFVYGSSHLFAPRRPTLRDQGRQSPSSVSSPPSSGSFALTLIRGSLQRAILGPVQLARRPASHPPDQRQSSAVTYVALCVVSAIAVKKRFFNYRATLRVACRSGRSASSFWRFASHNGFAMSVMFVYGSSHLFASRRPTLRDQSRQSPRSVSGPTSSGSFALSLIRGSLQRAILGPVQLARRPASHPPDQRQSSAVTYVALCVVSAIAVKKRFLSTIVRRSASHAVLDALRPLCGASRHKTVLRCQ</sequence>
<feature type="region of interest" description="Disordered" evidence="1">
    <location>
        <begin position="13"/>
        <end position="36"/>
    </location>
</feature>
<feature type="compositionally biased region" description="Polar residues" evidence="1">
    <location>
        <begin position="22"/>
        <end position="36"/>
    </location>
</feature>
<dbReference type="Proteomes" id="UP000238093">
    <property type="component" value="Chromosome I"/>
</dbReference>
<evidence type="ECO:0000313" key="2">
    <source>
        <dbReference type="EMBL" id="SOS33248.1"/>
    </source>
</evidence>
<accession>A0A2K4WBK3</accession>
<organism evidence="2 3">
    <name type="scientific">Pseudomonas syringae group genomosp. 3</name>
    <dbReference type="NCBI Taxonomy" id="251701"/>
    <lineage>
        <taxon>Bacteria</taxon>
        <taxon>Pseudomonadati</taxon>
        <taxon>Pseudomonadota</taxon>
        <taxon>Gammaproteobacteria</taxon>
        <taxon>Pseudomonadales</taxon>
        <taxon>Pseudomonadaceae</taxon>
        <taxon>Pseudomonas</taxon>
    </lineage>
</organism>
<feature type="compositionally biased region" description="Polar residues" evidence="1">
    <location>
        <begin position="268"/>
        <end position="281"/>
    </location>
</feature>
<protein>
    <submittedName>
        <fullName evidence="2">Uncharacterized protein</fullName>
    </submittedName>
</protein>
<reference evidence="2 3" key="1">
    <citation type="submission" date="2017-11" db="EMBL/GenBank/DDBJ databases">
        <authorList>
            <person name="Han C.G."/>
        </authorList>
    </citation>
    <scope>NUCLEOTIDE SEQUENCE [LARGE SCALE GENOMIC DNA]</scope>
    <source>
        <strain evidence="2">CFBP6411</strain>
    </source>
</reference>
<feature type="region of interest" description="Disordered" evidence="1">
    <location>
        <begin position="136"/>
        <end position="158"/>
    </location>
</feature>
<gene>
    <name evidence="2" type="ORF">CFBP6411_01888</name>
</gene>
<feature type="compositionally biased region" description="Low complexity" evidence="1">
    <location>
        <begin position="147"/>
        <end position="158"/>
    </location>
</feature>
<feature type="region of interest" description="Disordered" evidence="1">
    <location>
        <begin position="261"/>
        <end position="281"/>
    </location>
</feature>
<proteinExistence type="predicted"/>
<dbReference type="EMBL" id="LT963408">
    <property type="protein sequence ID" value="SOS33248.1"/>
    <property type="molecule type" value="Genomic_DNA"/>
</dbReference>
<evidence type="ECO:0000313" key="3">
    <source>
        <dbReference type="Proteomes" id="UP000238093"/>
    </source>
</evidence>
<evidence type="ECO:0000256" key="1">
    <source>
        <dbReference type="SAM" id="MobiDB-lite"/>
    </source>
</evidence>
<name>A0A2K4WBK3_9PSED</name>
<dbReference type="AlphaFoldDB" id="A0A2K4WBK3"/>